<evidence type="ECO:0000313" key="1">
    <source>
        <dbReference type="EMBL" id="SNX83491.1"/>
    </source>
</evidence>
<gene>
    <name evidence="1" type="ORF">MEPE_02198</name>
</gene>
<keyword evidence="2" id="KW-1185">Reference proteome</keyword>
<proteinExistence type="predicted"/>
<dbReference type="EMBL" id="OAPG01000004">
    <property type="protein sequence ID" value="SNX83491.1"/>
    <property type="molecule type" value="Genomic_DNA"/>
</dbReference>
<sequence>MPEATSTDINDTNHVDNATASTPLELLKAVKEVQERRIAIWREYDDAFNTFLDPSSSSSSSSFLSNTKPVNGSLNIPFSSSSSSQSVSHSWSIQDQTVENNGPRCVDCSNTTVPISENLLVQILQITTQALIECGHRLRTIQTELNHSSAPKLGLLVDKIQINENKLLRCIVHRDQLRKLTLNSDQHQHEKSTITQLDQQVNLFRQQLSELIQDVYAESVELQLPQAS</sequence>
<reference evidence="1" key="1">
    <citation type="submission" date="2023-10" db="EMBL/GenBank/DDBJ databases">
        <authorList>
            <person name="Guldener U."/>
        </authorList>
    </citation>
    <scope>NUCLEOTIDE SEQUENCE</scope>
    <source>
        <strain evidence="1">Mp4</strain>
    </source>
</reference>
<name>A0AAJ5C4A4_9BASI</name>
<protein>
    <submittedName>
        <fullName evidence="1">Uncharacterized protein</fullName>
    </submittedName>
</protein>
<comment type="caution">
    <text evidence="1">The sequence shown here is derived from an EMBL/GenBank/DDBJ whole genome shotgun (WGS) entry which is preliminary data.</text>
</comment>
<dbReference type="AlphaFoldDB" id="A0AAJ5C4A4"/>
<organism evidence="1 2">
    <name type="scientific">Melanopsichium pennsylvanicum</name>
    <dbReference type="NCBI Taxonomy" id="63383"/>
    <lineage>
        <taxon>Eukaryota</taxon>
        <taxon>Fungi</taxon>
        <taxon>Dikarya</taxon>
        <taxon>Basidiomycota</taxon>
        <taxon>Ustilaginomycotina</taxon>
        <taxon>Ustilaginomycetes</taxon>
        <taxon>Ustilaginales</taxon>
        <taxon>Ustilaginaceae</taxon>
        <taxon>Melanopsichium</taxon>
    </lineage>
</organism>
<dbReference type="Proteomes" id="UP001294444">
    <property type="component" value="Unassembled WGS sequence"/>
</dbReference>
<evidence type="ECO:0000313" key="2">
    <source>
        <dbReference type="Proteomes" id="UP001294444"/>
    </source>
</evidence>
<accession>A0AAJ5C4A4</accession>